<accession>A0A8J9YWL6</accession>
<evidence type="ECO:0000313" key="1">
    <source>
        <dbReference type="EMBL" id="CAH1243057.1"/>
    </source>
</evidence>
<keyword evidence="2" id="KW-1185">Reference proteome</keyword>
<reference evidence="1" key="1">
    <citation type="submission" date="2022-01" db="EMBL/GenBank/DDBJ databases">
        <authorList>
            <person name="Braso-Vives M."/>
        </authorList>
    </citation>
    <scope>NUCLEOTIDE SEQUENCE</scope>
</reference>
<dbReference type="EMBL" id="OV696698">
    <property type="protein sequence ID" value="CAH1243057.1"/>
    <property type="molecule type" value="Genomic_DNA"/>
</dbReference>
<evidence type="ECO:0000313" key="2">
    <source>
        <dbReference type="Proteomes" id="UP000838412"/>
    </source>
</evidence>
<dbReference type="AlphaFoldDB" id="A0A8J9YWL6"/>
<proteinExistence type="predicted"/>
<dbReference type="Proteomes" id="UP000838412">
    <property type="component" value="Chromosome 13"/>
</dbReference>
<name>A0A8J9YWL6_BRALA</name>
<organism evidence="1 2">
    <name type="scientific">Branchiostoma lanceolatum</name>
    <name type="common">Common lancelet</name>
    <name type="synonym">Amphioxus lanceolatum</name>
    <dbReference type="NCBI Taxonomy" id="7740"/>
    <lineage>
        <taxon>Eukaryota</taxon>
        <taxon>Metazoa</taxon>
        <taxon>Chordata</taxon>
        <taxon>Cephalochordata</taxon>
        <taxon>Leptocardii</taxon>
        <taxon>Amphioxiformes</taxon>
        <taxon>Branchiostomatidae</taxon>
        <taxon>Branchiostoma</taxon>
    </lineage>
</organism>
<sequence>MLFLLLTVVREDRGFVESALAVAGAAFPDDSTGYLRSAFQESVEIIRNNPAIEVTWTGMSINASFDTDVAFQAFCDYVKFPGRRVMVTVDTVGMGLGVGGLATQLGIPLISVDNNLDLNSDNKTVNI</sequence>
<gene>
    <name evidence="1" type="primary">Hypp7026</name>
    <name evidence="1" type="ORF">BLAG_LOCUS6180</name>
</gene>
<protein>
    <submittedName>
        <fullName evidence="1">Hypp7026 protein</fullName>
    </submittedName>
</protein>
<dbReference type="OrthoDB" id="10091287at2759"/>